<proteinExistence type="predicted"/>
<keyword evidence="3" id="KW-1185">Reference proteome</keyword>
<dbReference type="VEuPathDB" id="VectorBase:AMIN003989"/>
<protein>
    <submittedName>
        <fullName evidence="2">Uncharacterized protein</fullName>
    </submittedName>
</protein>
<feature type="region of interest" description="Disordered" evidence="1">
    <location>
        <begin position="40"/>
        <end position="71"/>
    </location>
</feature>
<accession>A0A182W0Y0</accession>
<sequence length="254" mass="27787">MTWNETDLNTTGIPYILSFPEQNELMFGIPVSNMEEASFNASTDTNGTISTTPASDFGNQSTTVKKRAKPPASEEYSYNEIYYQLPPSYNYDYGILIGSGSNSSASNRPIIPSIANHIEPISPYLGSTYLSPQFQAPSKVAPINGGIAYSLYPVGALQKDNNFAVPLLGSPYSDIQPRYRSPSVVTKLKEESSSTVPTKSFRTKMAEKSMSTKKRTQTTRRAKKTTSITTTSSKRFRAAAQQNSPAASVRTRST</sequence>
<name>A0A182W0Y0_9DIPT</name>
<organism evidence="2 3">
    <name type="scientific">Anopheles minimus</name>
    <dbReference type="NCBI Taxonomy" id="112268"/>
    <lineage>
        <taxon>Eukaryota</taxon>
        <taxon>Metazoa</taxon>
        <taxon>Ecdysozoa</taxon>
        <taxon>Arthropoda</taxon>
        <taxon>Hexapoda</taxon>
        <taxon>Insecta</taxon>
        <taxon>Pterygota</taxon>
        <taxon>Neoptera</taxon>
        <taxon>Endopterygota</taxon>
        <taxon>Diptera</taxon>
        <taxon>Nematocera</taxon>
        <taxon>Culicoidea</taxon>
        <taxon>Culicidae</taxon>
        <taxon>Anophelinae</taxon>
        <taxon>Anopheles</taxon>
    </lineage>
</organism>
<dbReference type="Proteomes" id="UP000075920">
    <property type="component" value="Unassembled WGS sequence"/>
</dbReference>
<evidence type="ECO:0000256" key="1">
    <source>
        <dbReference type="SAM" id="MobiDB-lite"/>
    </source>
</evidence>
<evidence type="ECO:0000313" key="2">
    <source>
        <dbReference type="EnsemblMetazoa" id="AMIN003989-PA"/>
    </source>
</evidence>
<reference evidence="3" key="1">
    <citation type="submission" date="2013-03" db="EMBL/GenBank/DDBJ databases">
        <title>The Genome Sequence of Anopheles minimus MINIMUS1.</title>
        <authorList>
            <consortium name="The Broad Institute Genomics Platform"/>
            <person name="Neafsey D.E."/>
            <person name="Walton C."/>
            <person name="Walker B."/>
            <person name="Young S.K."/>
            <person name="Zeng Q."/>
            <person name="Gargeya S."/>
            <person name="Fitzgerald M."/>
            <person name="Haas B."/>
            <person name="Abouelleil A."/>
            <person name="Allen A.W."/>
            <person name="Alvarado L."/>
            <person name="Arachchi H.M."/>
            <person name="Berlin A.M."/>
            <person name="Chapman S.B."/>
            <person name="Gainer-Dewar J."/>
            <person name="Goldberg J."/>
            <person name="Griggs A."/>
            <person name="Gujja S."/>
            <person name="Hansen M."/>
            <person name="Howarth C."/>
            <person name="Imamovic A."/>
            <person name="Ireland A."/>
            <person name="Larimer J."/>
            <person name="McCowan C."/>
            <person name="Murphy C."/>
            <person name="Pearson M."/>
            <person name="Poon T.W."/>
            <person name="Priest M."/>
            <person name="Roberts A."/>
            <person name="Saif S."/>
            <person name="Shea T."/>
            <person name="Sisk P."/>
            <person name="Sykes S."/>
            <person name="Wortman J."/>
            <person name="Nusbaum C."/>
            <person name="Birren B."/>
        </authorList>
    </citation>
    <scope>NUCLEOTIDE SEQUENCE [LARGE SCALE GENOMIC DNA]</scope>
    <source>
        <strain evidence="3">MINIMUS1</strain>
    </source>
</reference>
<feature type="compositionally biased region" description="Polar residues" evidence="1">
    <location>
        <begin position="240"/>
        <end position="254"/>
    </location>
</feature>
<dbReference type="EnsemblMetazoa" id="AMIN003989-RA">
    <property type="protein sequence ID" value="AMIN003989-PA"/>
    <property type="gene ID" value="AMIN003989"/>
</dbReference>
<dbReference type="AlphaFoldDB" id="A0A182W0Y0"/>
<feature type="region of interest" description="Disordered" evidence="1">
    <location>
        <begin position="188"/>
        <end position="254"/>
    </location>
</feature>
<feature type="compositionally biased region" description="Basic residues" evidence="1">
    <location>
        <begin position="211"/>
        <end position="224"/>
    </location>
</feature>
<feature type="compositionally biased region" description="Polar residues" evidence="1">
    <location>
        <begin position="40"/>
        <end position="63"/>
    </location>
</feature>
<reference evidence="2" key="2">
    <citation type="submission" date="2020-05" db="UniProtKB">
        <authorList>
            <consortium name="EnsemblMetazoa"/>
        </authorList>
    </citation>
    <scope>IDENTIFICATION</scope>
    <source>
        <strain evidence="2">MINIMUS1</strain>
    </source>
</reference>
<evidence type="ECO:0000313" key="3">
    <source>
        <dbReference type="Proteomes" id="UP000075920"/>
    </source>
</evidence>